<sequence>MSMLHLDPYRIIGEARALETAAAQPPSETARLARAEAVRVLTTAANDRADAEQDYLDARAAHRRAYEAARAADFSAADLEQLGLTPPTLAH</sequence>
<gene>
    <name evidence="1" type="ORF">BJ984_002102</name>
</gene>
<evidence type="ECO:0000313" key="1">
    <source>
        <dbReference type="EMBL" id="NYD70944.1"/>
    </source>
</evidence>
<keyword evidence="2" id="KW-1185">Reference proteome</keyword>
<comment type="caution">
    <text evidence="1">The sequence shown here is derived from an EMBL/GenBank/DDBJ whole genome shotgun (WGS) entry which is preliminary data.</text>
</comment>
<organism evidence="1 2">
    <name type="scientific">Herbiconiux flava</name>
    <dbReference type="NCBI Taxonomy" id="881268"/>
    <lineage>
        <taxon>Bacteria</taxon>
        <taxon>Bacillati</taxon>
        <taxon>Actinomycetota</taxon>
        <taxon>Actinomycetes</taxon>
        <taxon>Micrococcales</taxon>
        <taxon>Microbacteriaceae</taxon>
        <taxon>Herbiconiux</taxon>
    </lineage>
</organism>
<dbReference type="AlphaFoldDB" id="A0A852SQ88"/>
<name>A0A852SQ88_9MICO</name>
<evidence type="ECO:0000313" key="2">
    <source>
        <dbReference type="Proteomes" id="UP000549913"/>
    </source>
</evidence>
<proteinExistence type="predicted"/>
<dbReference type="EMBL" id="JACCBM010000001">
    <property type="protein sequence ID" value="NYD70944.1"/>
    <property type="molecule type" value="Genomic_DNA"/>
</dbReference>
<dbReference type="Proteomes" id="UP000549913">
    <property type="component" value="Unassembled WGS sequence"/>
</dbReference>
<protein>
    <submittedName>
        <fullName evidence="1">Uncharacterized protein</fullName>
    </submittedName>
</protein>
<accession>A0A852SQ88</accession>
<dbReference type="RefSeq" id="WP_179547988.1">
    <property type="nucleotide sequence ID" value="NZ_BSEW01000002.1"/>
</dbReference>
<reference evidence="1 2" key="1">
    <citation type="submission" date="2020-07" db="EMBL/GenBank/DDBJ databases">
        <title>Sequencing the genomes of 1000 actinobacteria strains.</title>
        <authorList>
            <person name="Klenk H.-P."/>
        </authorList>
    </citation>
    <scope>NUCLEOTIDE SEQUENCE [LARGE SCALE GENOMIC DNA]</scope>
    <source>
        <strain evidence="1 2">DSM 26474</strain>
    </source>
</reference>